<accession>A0A3E2TH22</accession>
<name>A0A3E2TH22_9FIRM</name>
<keyword evidence="2" id="KW-0238">DNA-binding</keyword>
<dbReference type="PROSITE" id="PS50949">
    <property type="entry name" value="HTH_GNTR"/>
    <property type="match status" value="1"/>
</dbReference>
<dbReference type="SMART" id="SM00345">
    <property type="entry name" value="HTH_GNTR"/>
    <property type="match status" value="1"/>
</dbReference>
<evidence type="ECO:0000259" key="4">
    <source>
        <dbReference type="PROSITE" id="PS50949"/>
    </source>
</evidence>
<keyword evidence="3" id="KW-0804">Transcription</keyword>
<dbReference type="InterPro" id="IPR011711">
    <property type="entry name" value="GntR_C"/>
</dbReference>
<dbReference type="Pfam" id="PF07729">
    <property type="entry name" value="FCD"/>
    <property type="match status" value="1"/>
</dbReference>
<protein>
    <submittedName>
        <fullName evidence="5">FadR family transcriptional regulator</fullName>
    </submittedName>
</protein>
<reference evidence="5 6" key="1">
    <citation type="submission" date="2018-08" db="EMBL/GenBank/DDBJ databases">
        <title>A genome reference for cultivated species of the human gut microbiota.</title>
        <authorList>
            <person name="Zou Y."/>
            <person name="Xue W."/>
            <person name="Luo G."/>
        </authorList>
    </citation>
    <scope>NUCLEOTIDE SEQUENCE [LARGE SCALE GENOMIC DNA]</scope>
    <source>
        <strain evidence="5 6">AF45-17</strain>
    </source>
</reference>
<dbReference type="GO" id="GO:0003677">
    <property type="term" value="F:DNA binding"/>
    <property type="evidence" value="ECO:0007669"/>
    <property type="project" value="UniProtKB-KW"/>
</dbReference>
<dbReference type="GO" id="GO:0003700">
    <property type="term" value="F:DNA-binding transcription factor activity"/>
    <property type="evidence" value="ECO:0007669"/>
    <property type="project" value="InterPro"/>
</dbReference>
<dbReference type="Pfam" id="PF00392">
    <property type="entry name" value="GntR"/>
    <property type="match status" value="1"/>
</dbReference>
<keyword evidence="1" id="KW-0805">Transcription regulation</keyword>
<dbReference type="AlphaFoldDB" id="A0A3E2TH22"/>
<dbReference type="PANTHER" id="PTHR43537">
    <property type="entry name" value="TRANSCRIPTIONAL REGULATOR, GNTR FAMILY"/>
    <property type="match status" value="1"/>
</dbReference>
<organism evidence="5 6">
    <name type="scientific">Coprococcus catus</name>
    <dbReference type="NCBI Taxonomy" id="116085"/>
    <lineage>
        <taxon>Bacteria</taxon>
        <taxon>Bacillati</taxon>
        <taxon>Bacillota</taxon>
        <taxon>Clostridia</taxon>
        <taxon>Lachnospirales</taxon>
        <taxon>Lachnospiraceae</taxon>
        <taxon>Coprococcus</taxon>
    </lineage>
</organism>
<proteinExistence type="predicted"/>
<gene>
    <name evidence="5" type="ORF">DW070_14050</name>
</gene>
<dbReference type="Gene3D" id="1.20.120.530">
    <property type="entry name" value="GntR ligand-binding domain-like"/>
    <property type="match status" value="1"/>
</dbReference>
<dbReference type="PRINTS" id="PR00035">
    <property type="entry name" value="HTHGNTR"/>
</dbReference>
<evidence type="ECO:0000256" key="1">
    <source>
        <dbReference type="ARBA" id="ARBA00023015"/>
    </source>
</evidence>
<dbReference type="SUPFAM" id="SSF48008">
    <property type="entry name" value="GntR ligand-binding domain-like"/>
    <property type="match status" value="1"/>
</dbReference>
<dbReference type="InterPro" id="IPR036388">
    <property type="entry name" value="WH-like_DNA-bd_sf"/>
</dbReference>
<dbReference type="EMBL" id="QVEP01000046">
    <property type="protein sequence ID" value="RGB75557.1"/>
    <property type="molecule type" value="Genomic_DNA"/>
</dbReference>
<dbReference type="PANTHER" id="PTHR43537:SF43">
    <property type="entry name" value="GNTR-FAMILY TRANSCRIPTIONAL REGULATOR"/>
    <property type="match status" value="1"/>
</dbReference>
<dbReference type="InterPro" id="IPR000524">
    <property type="entry name" value="Tscrpt_reg_HTH_GntR"/>
</dbReference>
<feature type="domain" description="HTH gntR-type" evidence="4">
    <location>
        <begin position="5"/>
        <end position="73"/>
    </location>
</feature>
<dbReference type="CDD" id="cd07377">
    <property type="entry name" value="WHTH_GntR"/>
    <property type="match status" value="1"/>
</dbReference>
<evidence type="ECO:0000256" key="3">
    <source>
        <dbReference type="ARBA" id="ARBA00023163"/>
    </source>
</evidence>
<evidence type="ECO:0000313" key="5">
    <source>
        <dbReference type="EMBL" id="RGB75557.1"/>
    </source>
</evidence>
<dbReference type="SMART" id="SM00895">
    <property type="entry name" value="FCD"/>
    <property type="match status" value="1"/>
</dbReference>
<dbReference type="Proteomes" id="UP000260773">
    <property type="component" value="Unassembled WGS sequence"/>
</dbReference>
<dbReference type="SUPFAM" id="SSF46785">
    <property type="entry name" value="Winged helix' DNA-binding domain"/>
    <property type="match status" value="1"/>
</dbReference>
<dbReference type="InterPro" id="IPR036390">
    <property type="entry name" value="WH_DNA-bd_sf"/>
</dbReference>
<dbReference type="Gene3D" id="1.10.10.10">
    <property type="entry name" value="Winged helix-like DNA-binding domain superfamily/Winged helix DNA-binding domain"/>
    <property type="match status" value="1"/>
</dbReference>
<comment type="caution">
    <text evidence="5">The sequence shown here is derived from an EMBL/GenBank/DDBJ whole genome shotgun (WGS) entry which is preliminary data.</text>
</comment>
<evidence type="ECO:0000313" key="6">
    <source>
        <dbReference type="Proteomes" id="UP000260773"/>
    </source>
</evidence>
<evidence type="ECO:0000256" key="2">
    <source>
        <dbReference type="ARBA" id="ARBA00023125"/>
    </source>
</evidence>
<dbReference type="InterPro" id="IPR008920">
    <property type="entry name" value="TF_FadR/GntR_C"/>
</dbReference>
<sequence>MDTGERAYEKIINYVEQQVMQGRYKKGDKLPPERELAALLGASRNSVREGLGILERMGAISSQQGAGNFISDNFEKTLIEVMTLMFILEEGTFREISEFRYALETQALALAMAHISKKQLADIEYYMSMLEKTPEEDMKAYYDKMIHYTITAASGNRFIIDNLQALTAVMDVFIKDMRAKILSDGSNSEGLMAAHREMVEALREKNMEKGMQALKVHFEYIYEYIDG</sequence>